<dbReference type="GO" id="GO:0045927">
    <property type="term" value="P:positive regulation of growth"/>
    <property type="evidence" value="ECO:0007669"/>
    <property type="project" value="InterPro"/>
</dbReference>
<dbReference type="Proteomes" id="UP000593562">
    <property type="component" value="Unassembled WGS sequence"/>
</dbReference>
<dbReference type="Pfam" id="PF11961">
    <property type="entry name" value="DUF3475"/>
    <property type="match status" value="1"/>
</dbReference>
<evidence type="ECO:0000313" key="4">
    <source>
        <dbReference type="Proteomes" id="UP000593562"/>
    </source>
</evidence>
<organism evidence="3 4">
    <name type="scientific">Tripterygium wilfordii</name>
    <name type="common">Thunder God vine</name>
    <dbReference type="NCBI Taxonomy" id="458696"/>
    <lineage>
        <taxon>Eukaryota</taxon>
        <taxon>Viridiplantae</taxon>
        <taxon>Streptophyta</taxon>
        <taxon>Embryophyta</taxon>
        <taxon>Tracheophyta</taxon>
        <taxon>Spermatophyta</taxon>
        <taxon>Magnoliopsida</taxon>
        <taxon>eudicotyledons</taxon>
        <taxon>Gunneridae</taxon>
        <taxon>Pentapetalae</taxon>
        <taxon>rosids</taxon>
        <taxon>fabids</taxon>
        <taxon>Celastrales</taxon>
        <taxon>Celastraceae</taxon>
        <taxon>Tripterygium</taxon>
    </lineage>
</organism>
<feature type="domain" description="DUF3475" evidence="2">
    <location>
        <begin position="22"/>
        <end position="78"/>
    </location>
</feature>
<accession>A0A7J7DXL0</accession>
<dbReference type="InterPro" id="IPR021864">
    <property type="entry name" value="DUF3475"/>
</dbReference>
<dbReference type="Pfam" id="PF05003">
    <property type="entry name" value="DUF668"/>
    <property type="match status" value="1"/>
</dbReference>
<dbReference type="InterPro" id="IPR007700">
    <property type="entry name" value="DUF668"/>
</dbReference>
<feature type="domain" description="DUF668" evidence="1">
    <location>
        <begin position="313"/>
        <end position="405"/>
    </location>
</feature>
<comment type="caution">
    <text evidence="3">The sequence shown here is derived from an EMBL/GenBank/DDBJ whole genome shotgun (WGS) entry which is preliminary data.</text>
</comment>
<dbReference type="InParanoid" id="A0A7J7DXL0"/>
<dbReference type="PANTHER" id="PTHR31371:SF13">
    <property type="entry name" value="OS05G0457600 PROTEIN"/>
    <property type="match status" value="1"/>
</dbReference>
<evidence type="ECO:0000259" key="2">
    <source>
        <dbReference type="Pfam" id="PF11961"/>
    </source>
</evidence>
<proteinExistence type="predicted"/>
<dbReference type="AlphaFoldDB" id="A0A7J7DXL0"/>
<sequence>MASMTWRSRSTHKSNPPPTLGILAFETAKTMSRLLALHKSLSDDEFFELRKGTMKSRGVAYLNSTDESYLFSLACAEKLEELNRVAMSASRLGQRCSDSDGNNFDMQSVSANDEKEVEKMEKYVASTAKLYSALETLNQLELSEKKVKLWKLNVDPKRSPSPNFGYFDEKIAYQRKQVQYYKNTSLWSRTCDKIVALMVRIVYTVYARICIVFGPFVSGLPSFFKDAPRNISLPKPVRVRVHPEADYCLLAYRDKFIQELPVKSGPLPRTLKKLAAIRFYSHELLPKYPISSIAKTVQTVTDQTVIESAPPSTVGSAGLAMRYANIIVLAERYLNTSMCVNDEAREILYEMLPARIKTKVREKMRGAWGGEEEEMGRDGSDLAEGWRQAVEDIMTWLAPMAQDTVVKWVEHFGV</sequence>
<dbReference type="EMBL" id="JAAARO010000003">
    <property type="protein sequence ID" value="KAF5750914.1"/>
    <property type="molecule type" value="Genomic_DNA"/>
</dbReference>
<reference evidence="3 4" key="1">
    <citation type="journal article" date="2020" name="Nat. Commun.">
        <title>Genome of Tripterygium wilfordii and identification of cytochrome P450 involved in triptolide biosynthesis.</title>
        <authorList>
            <person name="Tu L."/>
            <person name="Su P."/>
            <person name="Zhang Z."/>
            <person name="Gao L."/>
            <person name="Wang J."/>
            <person name="Hu T."/>
            <person name="Zhou J."/>
            <person name="Zhang Y."/>
            <person name="Zhao Y."/>
            <person name="Liu Y."/>
            <person name="Song Y."/>
            <person name="Tong Y."/>
            <person name="Lu Y."/>
            <person name="Yang J."/>
            <person name="Xu C."/>
            <person name="Jia M."/>
            <person name="Peters R.J."/>
            <person name="Huang L."/>
            <person name="Gao W."/>
        </authorList>
    </citation>
    <scope>NUCLEOTIDE SEQUENCE [LARGE SCALE GENOMIC DNA]</scope>
    <source>
        <strain evidence="4">cv. XIE 37</strain>
        <tissue evidence="3">Leaf</tissue>
    </source>
</reference>
<dbReference type="PANTHER" id="PTHR31371">
    <property type="entry name" value="BNAC09G50660D PROTEIN"/>
    <property type="match status" value="1"/>
</dbReference>
<protein>
    <submittedName>
        <fullName evidence="3">Uncharacterized protein</fullName>
    </submittedName>
</protein>
<gene>
    <name evidence="3" type="ORF">HS088_TW03G01254</name>
</gene>
<keyword evidence="4" id="KW-1185">Reference proteome</keyword>
<name>A0A7J7DXL0_TRIWF</name>
<evidence type="ECO:0000313" key="3">
    <source>
        <dbReference type="EMBL" id="KAF5750914.1"/>
    </source>
</evidence>
<evidence type="ECO:0000259" key="1">
    <source>
        <dbReference type="Pfam" id="PF05003"/>
    </source>
</evidence>